<name>A0A8C3S817_CHESE</name>
<dbReference type="Proteomes" id="UP000694403">
    <property type="component" value="Unplaced"/>
</dbReference>
<reference evidence="1" key="2">
    <citation type="submission" date="2025-09" db="UniProtKB">
        <authorList>
            <consortium name="Ensembl"/>
        </authorList>
    </citation>
    <scope>IDENTIFICATION</scope>
</reference>
<dbReference type="AlphaFoldDB" id="A0A8C3S817"/>
<sequence length="60" mass="6824">GSVLIMLFSLNPRFWKILFLQVNPSLSSLLRNISFCKNGNHTPGQLLRVIFHLVSALKFP</sequence>
<accession>A0A8C3S817</accession>
<protein>
    <submittedName>
        <fullName evidence="1">Uncharacterized protein</fullName>
    </submittedName>
</protein>
<keyword evidence="2" id="KW-1185">Reference proteome</keyword>
<evidence type="ECO:0000313" key="1">
    <source>
        <dbReference type="Ensembl" id="ENSCSRP00000009791.1"/>
    </source>
</evidence>
<evidence type="ECO:0000313" key="2">
    <source>
        <dbReference type="Proteomes" id="UP000694403"/>
    </source>
</evidence>
<proteinExistence type="predicted"/>
<reference evidence="1" key="1">
    <citation type="submission" date="2025-08" db="UniProtKB">
        <authorList>
            <consortium name="Ensembl"/>
        </authorList>
    </citation>
    <scope>IDENTIFICATION</scope>
</reference>
<dbReference type="Ensembl" id="ENSCSRT00000010133.1">
    <property type="protein sequence ID" value="ENSCSRP00000009791.1"/>
    <property type="gene ID" value="ENSCSRG00000007315.1"/>
</dbReference>
<organism evidence="1 2">
    <name type="scientific">Chelydra serpentina</name>
    <name type="common">Snapping turtle</name>
    <name type="synonym">Testudo serpentina</name>
    <dbReference type="NCBI Taxonomy" id="8475"/>
    <lineage>
        <taxon>Eukaryota</taxon>
        <taxon>Metazoa</taxon>
        <taxon>Chordata</taxon>
        <taxon>Craniata</taxon>
        <taxon>Vertebrata</taxon>
        <taxon>Euteleostomi</taxon>
        <taxon>Archelosauria</taxon>
        <taxon>Testudinata</taxon>
        <taxon>Testudines</taxon>
        <taxon>Cryptodira</taxon>
        <taxon>Durocryptodira</taxon>
        <taxon>Americhelydia</taxon>
        <taxon>Chelydroidea</taxon>
        <taxon>Chelydridae</taxon>
        <taxon>Chelydra</taxon>
    </lineage>
</organism>